<comment type="caution">
    <text evidence="1">The sequence shown here is derived from an EMBL/GenBank/DDBJ whole genome shotgun (WGS) entry which is preliminary data.</text>
</comment>
<name>A0A5B7DEM0_PORTR</name>
<gene>
    <name evidence="1" type="ORF">E2C01_012716</name>
</gene>
<reference evidence="1 2" key="1">
    <citation type="submission" date="2019-05" db="EMBL/GenBank/DDBJ databases">
        <title>Another draft genome of Portunus trituberculatus and its Hox gene families provides insights of decapod evolution.</title>
        <authorList>
            <person name="Jeong J.-H."/>
            <person name="Song I."/>
            <person name="Kim S."/>
            <person name="Choi T."/>
            <person name="Kim D."/>
            <person name="Ryu S."/>
            <person name="Kim W."/>
        </authorList>
    </citation>
    <scope>NUCLEOTIDE SEQUENCE [LARGE SCALE GENOMIC DNA]</scope>
    <source>
        <tissue evidence="1">Muscle</tissue>
    </source>
</reference>
<protein>
    <submittedName>
        <fullName evidence="1">Uncharacterized protein</fullName>
    </submittedName>
</protein>
<sequence length="80" mass="8934">MPFHDAKVTVTLTKAWESLLVYIWHREHCSKGGPATTSTSLAPCTMQYYAACYITYRLNPTSPYPICTSQRTSTTPSTKA</sequence>
<proteinExistence type="predicted"/>
<organism evidence="1 2">
    <name type="scientific">Portunus trituberculatus</name>
    <name type="common">Swimming crab</name>
    <name type="synonym">Neptunus trituberculatus</name>
    <dbReference type="NCBI Taxonomy" id="210409"/>
    <lineage>
        <taxon>Eukaryota</taxon>
        <taxon>Metazoa</taxon>
        <taxon>Ecdysozoa</taxon>
        <taxon>Arthropoda</taxon>
        <taxon>Crustacea</taxon>
        <taxon>Multicrustacea</taxon>
        <taxon>Malacostraca</taxon>
        <taxon>Eumalacostraca</taxon>
        <taxon>Eucarida</taxon>
        <taxon>Decapoda</taxon>
        <taxon>Pleocyemata</taxon>
        <taxon>Brachyura</taxon>
        <taxon>Eubrachyura</taxon>
        <taxon>Portunoidea</taxon>
        <taxon>Portunidae</taxon>
        <taxon>Portuninae</taxon>
        <taxon>Portunus</taxon>
    </lineage>
</organism>
<dbReference type="AlphaFoldDB" id="A0A5B7DEM0"/>
<dbReference type="Proteomes" id="UP000324222">
    <property type="component" value="Unassembled WGS sequence"/>
</dbReference>
<evidence type="ECO:0000313" key="2">
    <source>
        <dbReference type="Proteomes" id="UP000324222"/>
    </source>
</evidence>
<evidence type="ECO:0000313" key="1">
    <source>
        <dbReference type="EMBL" id="MPC19790.1"/>
    </source>
</evidence>
<dbReference type="EMBL" id="VSRR010000804">
    <property type="protein sequence ID" value="MPC19790.1"/>
    <property type="molecule type" value="Genomic_DNA"/>
</dbReference>
<keyword evidence="2" id="KW-1185">Reference proteome</keyword>
<accession>A0A5B7DEM0</accession>